<dbReference type="PROSITE" id="PS51004">
    <property type="entry name" value="SEMA"/>
    <property type="match status" value="1"/>
</dbReference>
<gene>
    <name evidence="5" type="primary">SEMA6B</name>
    <name evidence="5" type="synonym">LOC115169428</name>
</gene>
<dbReference type="GO" id="GO:0045499">
    <property type="term" value="F:chemorepellent activity"/>
    <property type="evidence" value="ECO:0007669"/>
    <property type="project" value="TreeGrafter"/>
</dbReference>
<dbReference type="GO" id="GO:0030335">
    <property type="term" value="P:positive regulation of cell migration"/>
    <property type="evidence" value="ECO:0007669"/>
    <property type="project" value="TreeGrafter"/>
</dbReference>
<dbReference type="Gene3D" id="3.30.1680.10">
    <property type="entry name" value="ligand-binding face of the semaphorins, domain 2"/>
    <property type="match status" value="1"/>
</dbReference>
<dbReference type="GO" id="GO:0005886">
    <property type="term" value="C:plasma membrane"/>
    <property type="evidence" value="ECO:0007669"/>
    <property type="project" value="TreeGrafter"/>
</dbReference>
<evidence type="ECO:0000313" key="5">
    <source>
        <dbReference type="Ensembl" id="ENSSTUP00000046519.1"/>
    </source>
</evidence>
<dbReference type="GeneTree" id="ENSGT00940000159170"/>
<protein>
    <submittedName>
        <fullName evidence="5">Semaphorin 6B</fullName>
    </submittedName>
</protein>
<reference evidence="5" key="2">
    <citation type="submission" date="2025-09" db="UniProtKB">
        <authorList>
            <consortium name="Ensembl"/>
        </authorList>
    </citation>
    <scope>IDENTIFICATION</scope>
</reference>
<evidence type="ECO:0000256" key="1">
    <source>
        <dbReference type="ARBA" id="ARBA00023180"/>
    </source>
</evidence>
<keyword evidence="1" id="KW-0325">Glycoprotein</keyword>
<dbReference type="InterPro" id="IPR027231">
    <property type="entry name" value="Semaphorin"/>
</dbReference>
<accession>A0A673ZH17</accession>
<feature type="region of interest" description="Disordered" evidence="3">
    <location>
        <begin position="671"/>
        <end position="699"/>
    </location>
</feature>
<dbReference type="Gene3D" id="2.130.10.10">
    <property type="entry name" value="YVTN repeat-like/Quinoprotein amine dehydrogenase"/>
    <property type="match status" value="1"/>
</dbReference>
<comment type="caution">
    <text evidence="2">Lacks conserved residue(s) required for the propagation of feature annotation.</text>
</comment>
<dbReference type="Proteomes" id="UP000472277">
    <property type="component" value="Chromosome 31"/>
</dbReference>
<name>A0A673ZH17_SALTR</name>
<organism evidence="5 6">
    <name type="scientific">Salmo trutta</name>
    <name type="common">Brown trout</name>
    <dbReference type="NCBI Taxonomy" id="8032"/>
    <lineage>
        <taxon>Eukaryota</taxon>
        <taxon>Metazoa</taxon>
        <taxon>Chordata</taxon>
        <taxon>Craniata</taxon>
        <taxon>Vertebrata</taxon>
        <taxon>Euteleostomi</taxon>
        <taxon>Actinopterygii</taxon>
        <taxon>Neopterygii</taxon>
        <taxon>Teleostei</taxon>
        <taxon>Protacanthopterygii</taxon>
        <taxon>Salmoniformes</taxon>
        <taxon>Salmonidae</taxon>
        <taxon>Salmoninae</taxon>
        <taxon>Salmo</taxon>
    </lineage>
</organism>
<keyword evidence="6" id="KW-1185">Reference proteome</keyword>
<dbReference type="SMART" id="SM00630">
    <property type="entry name" value="Sema"/>
    <property type="match status" value="1"/>
</dbReference>
<evidence type="ECO:0000256" key="2">
    <source>
        <dbReference type="PROSITE-ProRule" id="PRU00352"/>
    </source>
</evidence>
<dbReference type="Pfam" id="PF01403">
    <property type="entry name" value="Sema"/>
    <property type="match status" value="1"/>
</dbReference>
<feature type="region of interest" description="Disordered" evidence="3">
    <location>
        <begin position="550"/>
        <end position="573"/>
    </location>
</feature>
<evidence type="ECO:0000313" key="6">
    <source>
        <dbReference type="Proteomes" id="UP000472277"/>
    </source>
</evidence>
<dbReference type="SUPFAM" id="SSF101912">
    <property type="entry name" value="Sema domain"/>
    <property type="match status" value="1"/>
</dbReference>
<dbReference type="PANTHER" id="PTHR11036:SF130">
    <property type="entry name" value="SEMA DOMAIN, TRANSMEMBRANE DOMAIN (TM), AND CYTOPLASMIC DOMAIN, (SEMAPHORIN) 6BA"/>
    <property type="match status" value="1"/>
</dbReference>
<dbReference type="SUPFAM" id="SSF103575">
    <property type="entry name" value="Plexin repeat"/>
    <property type="match status" value="1"/>
</dbReference>
<dbReference type="GO" id="GO:0071526">
    <property type="term" value="P:semaphorin-plexin signaling pathway"/>
    <property type="evidence" value="ECO:0007669"/>
    <property type="project" value="TreeGrafter"/>
</dbReference>
<dbReference type="InterPro" id="IPR015943">
    <property type="entry name" value="WD40/YVTN_repeat-like_dom_sf"/>
</dbReference>
<sequence length="729" mass="80068">PDDGECRNFIKVLLSQHGELFVCGTNAFNPLCANYTRDTLEMVGETVSGMARCPYDPRHANVALFAEGSLFTGTVTDFLAIDAVIYRSLGDSPALRTVKHDSKWFREPFFVSAVEWGPHIYFFFREMAMEFHHLEKVMVSRVARVCKGDQGGSQRVLEKQWTSFLKARLNCSVPGDSHFYFNLLHATSPILNMNGRDVILGLFSTPPNSIPGSAVCVFDMQQLARVFEGRFKEQKSPESIWTPVSDELVPKPRPGGCAVQGSQFSSSKTLPDEVLNFVKTHPLMDETIPLVGHRPWVVKTMGRYQLTAMVVDTEAGPHRNRTVLFLGSTRGTVLKFLIVPSGDNSPTHSSVFLEEVEGFNPEKCGEDSVQARQLLSLSLDRPSHTLLLTFPSCLVRLPTARCHLHSRCMKSCLTSRDPYCGWTRGSTCSFLRPGVIQQSLLVEPESLVSLNLLVTSAISAFTIGAMLSGLAVCWIMAHKPSNRRHASNTSQSSIQRRERGMLTSGGGMGGSVLSVTRQGGGDRPCSQGGETLFVMPNGWVKSGELDPGFLPTPEHTPQQKRRGLRLSDSGSGGWDNSQTYLGGSTMGLTPRQHYVCLSKPWGEKGRSGTPKSALRKSAGEYVYPMTPQDSPNRRRVVSAPSAHMEFGEPLPLRWPPQEGYILSSQGMVPAPPSSMPTPNGQQYVAQHHTPGPGRAQLRGELGRGELGELVDLSQLLSKKSSNERTHNGQ</sequence>
<dbReference type="GO" id="GO:0030215">
    <property type="term" value="F:semaphorin receptor binding"/>
    <property type="evidence" value="ECO:0007669"/>
    <property type="project" value="InterPro"/>
</dbReference>
<evidence type="ECO:0000256" key="3">
    <source>
        <dbReference type="SAM" id="MobiDB-lite"/>
    </source>
</evidence>
<evidence type="ECO:0000259" key="4">
    <source>
        <dbReference type="PROSITE" id="PS51004"/>
    </source>
</evidence>
<dbReference type="GO" id="GO:0001755">
    <property type="term" value="P:neural crest cell migration"/>
    <property type="evidence" value="ECO:0007669"/>
    <property type="project" value="TreeGrafter"/>
</dbReference>
<dbReference type="Ensembl" id="ENSSTUT00000048535.1">
    <property type="protein sequence ID" value="ENSSTUP00000046519.1"/>
    <property type="gene ID" value="ENSSTUG00000019423.1"/>
</dbReference>
<proteinExistence type="predicted"/>
<dbReference type="AlphaFoldDB" id="A0A673ZH17"/>
<dbReference type="InterPro" id="IPR036352">
    <property type="entry name" value="Semap_dom_sf"/>
</dbReference>
<feature type="region of interest" description="Disordered" evidence="3">
    <location>
        <begin position="603"/>
        <end position="634"/>
    </location>
</feature>
<dbReference type="InterPro" id="IPR001627">
    <property type="entry name" value="Semap_dom"/>
</dbReference>
<feature type="domain" description="Sema" evidence="4">
    <location>
        <begin position="1"/>
        <end position="399"/>
    </location>
</feature>
<dbReference type="GO" id="GO:0007411">
    <property type="term" value="P:axon guidance"/>
    <property type="evidence" value="ECO:0007669"/>
    <property type="project" value="TreeGrafter"/>
</dbReference>
<reference evidence="5" key="1">
    <citation type="submission" date="2025-08" db="UniProtKB">
        <authorList>
            <consortium name="Ensembl"/>
        </authorList>
    </citation>
    <scope>IDENTIFICATION</scope>
</reference>
<dbReference type="PANTHER" id="PTHR11036">
    <property type="entry name" value="SEMAPHORIN"/>
    <property type="match status" value="1"/>
</dbReference>